<dbReference type="EMBL" id="GBXM01059861">
    <property type="protein sequence ID" value="JAH48716.1"/>
    <property type="molecule type" value="Transcribed_RNA"/>
</dbReference>
<reference evidence="1" key="2">
    <citation type="journal article" date="2015" name="Fish Shellfish Immunol.">
        <title>Early steps in the European eel (Anguilla anguilla)-Vibrio vulnificus interaction in the gills: Role of the RtxA13 toxin.</title>
        <authorList>
            <person name="Callol A."/>
            <person name="Pajuelo D."/>
            <person name="Ebbesson L."/>
            <person name="Teles M."/>
            <person name="MacKenzie S."/>
            <person name="Amaro C."/>
        </authorList>
    </citation>
    <scope>NUCLEOTIDE SEQUENCE</scope>
</reference>
<name>A0A0E9T4W3_ANGAN</name>
<proteinExistence type="predicted"/>
<dbReference type="AlphaFoldDB" id="A0A0E9T4W3"/>
<reference evidence="1" key="1">
    <citation type="submission" date="2014-11" db="EMBL/GenBank/DDBJ databases">
        <authorList>
            <person name="Amaro Gonzalez C."/>
        </authorList>
    </citation>
    <scope>NUCLEOTIDE SEQUENCE</scope>
</reference>
<evidence type="ECO:0000313" key="1">
    <source>
        <dbReference type="EMBL" id="JAH48716.1"/>
    </source>
</evidence>
<accession>A0A0E9T4W3</accession>
<protein>
    <submittedName>
        <fullName evidence="1">Uncharacterized protein</fullName>
    </submittedName>
</protein>
<organism evidence="1">
    <name type="scientific">Anguilla anguilla</name>
    <name type="common">European freshwater eel</name>
    <name type="synonym">Muraena anguilla</name>
    <dbReference type="NCBI Taxonomy" id="7936"/>
    <lineage>
        <taxon>Eukaryota</taxon>
        <taxon>Metazoa</taxon>
        <taxon>Chordata</taxon>
        <taxon>Craniata</taxon>
        <taxon>Vertebrata</taxon>
        <taxon>Euteleostomi</taxon>
        <taxon>Actinopterygii</taxon>
        <taxon>Neopterygii</taxon>
        <taxon>Teleostei</taxon>
        <taxon>Anguilliformes</taxon>
        <taxon>Anguillidae</taxon>
        <taxon>Anguilla</taxon>
    </lineage>
</organism>
<sequence>MSYKTVWCSNIKYVSFKIFFYVY</sequence>